<feature type="region of interest" description="Disordered" evidence="1">
    <location>
        <begin position="53"/>
        <end position="95"/>
    </location>
</feature>
<name>A0AAV7IYS8_COTGL</name>
<feature type="non-terminal residue" evidence="2">
    <location>
        <position position="1"/>
    </location>
</feature>
<keyword evidence="3" id="KW-1185">Reference proteome</keyword>
<feature type="compositionally biased region" description="Polar residues" evidence="1">
    <location>
        <begin position="126"/>
        <end position="139"/>
    </location>
</feature>
<accession>A0AAV7IYS8</accession>
<evidence type="ECO:0000256" key="1">
    <source>
        <dbReference type="SAM" id="MobiDB-lite"/>
    </source>
</evidence>
<proteinExistence type="predicted"/>
<reference evidence="2 3" key="1">
    <citation type="journal article" date="2021" name="J. Hered.">
        <title>A chromosome-level genome assembly of the parasitoid wasp, Cotesia glomerata (Hymenoptera: Braconidae).</title>
        <authorList>
            <person name="Pinto B.J."/>
            <person name="Weis J.J."/>
            <person name="Gamble T."/>
            <person name="Ode P.J."/>
            <person name="Paul R."/>
            <person name="Zaspel J.M."/>
        </authorList>
    </citation>
    <scope>NUCLEOTIDE SEQUENCE [LARGE SCALE GENOMIC DNA]</scope>
    <source>
        <strain evidence="2">CgM1</strain>
    </source>
</reference>
<evidence type="ECO:0000313" key="2">
    <source>
        <dbReference type="EMBL" id="KAH0558561.1"/>
    </source>
</evidence>
<feature type="non-terminal residue" evidence="2">
    <location>
        <position position="184"/>
    </location>
</feature>
<gene>
    <name evidence="2" type="ORF">KQX54_000335</name>
</gene>
<organism evidence="2 3">
    <name type="scientific">Cotesia glomerata</name>
    <name type="common">Lepidopteran parasitic wasp</name>
    <name type="synonym">Apanteles glomeratus</name>
    <dbReference type="NCBI Taxonomy" id="32391"/>
    <lineage>
        <taxon>Eukaryota</taxon>
        <taxon>Metazoa</taxon>
        <taxon>Ecdysozoa</taxon>
        <taxon>Arthropoda</taxon>
        <taxon>Hexapoda</taxon>
        <taxon>Insecta</taxon>
        <taxon>Pterygota</taxon>
        <taxon>Neoptera</taxon>
        <taxon>Endopterygota</taxon>
        <taxon>Hymenoptera</taxon>
        <taxon>Apocrita</taxon>
        <taxon>Ichneumonoidea</taxon>
        <taxon>Braconidae</taxon>
        <taxon>Microgastrinae</taxon>
        <taxon>Cotesia</taxon>
    </lineage>
</organism>
<protein>
    <submittedName>
        <fullName evidence="2">Uncharacterized protein</fullName>
    </submittedName>
</protein>
<feature type="region of interest" description="Disordered" evidence="1">
    <location>
        <begin position="124"/>
        <end position="184"/>
    </location>
</feature>
<dbReference type="AlphaFoldDB" id="A0AAV7IYS8"/>
<comment type="caution">
    <text evidence="2">The sequence shown here is derived from an EMBL/GenBank/DDBJ whole genome shotgun (WGS) entry which is preliminary data.</text>
</comment>
<feature type="region of interest" description="Disordered" evidence="1">
    <location>
        <begin position="1"/>
        <end position="40"/>
    </location>
</feature>
<dbReference type="Proteomes" id="UP000826195">
    <property type="component" value="Unassembled WGS sequence"/>
</dbReference>
<sequence>ISDTLPEKIRKKEMPNSPNATDSEPDIYLDDTRNRNGTRKAPKIMREKRLNAAVSKNVDASNSKDATQDKVENLTPLKKVKRKMPKSRNMTDFESDYYLDNTSKRDYTRKKILSAPKIVREKRLNTAISKNVDASNSKDATPKKDENLTPLKKVKRKMPKSPRMTDSDPDNYLDDTPKRDDTRK</sequence>
<feature type="compositionally biased region" description="Basic and acidic residues" evidence="1">
    <location>
        <begin position="175"/>
        <end position="184"/>
    </location>
</feature>
<evidence type="ECO:0000313" key="3">
    <source>
        <dbReference type="Proteomes" id="UP000826195"/>
    </source>
</evidence>
<dbReference type="EMBL" id="JAHXZJ010000612">
    <property type="protein sequence ID" value="KAH0558561.1"/>
    <property type="molecule type" value="Genomic_DNA"/>
</dbReference>
<feature type="compositionally biased region" description="Basic and acidic residues" evidence="1">
    <location>
        <begin position="1"/>
        <end position="14"/>
    </location>
</feature>